<feature type="domain" description="Serine/threonine-protein kinase ATR-like M-HEAT region" evidence="4">
    <location>
        <begin position="474"/>
        <end position="572"/>
    </location>
</feature>
<feature type="region of interest" description="Disordered" evidence="3">
    <location>
        <begin position="574"/>
        <end position="602"/>
    </location>
</feature>
<dbReference type="GO" id="GO:0004674">
    <property type="term" value="F:protein serine/threonine kinase activity"/>
    <property type="evidence" value="ECO:0007669"/>
    <property type="project" value="UniProtKB-EC"/>
</dbReference>
<feature type="compositionally biased region" description="Polar residues" evidence="3">
    <location>
        <begin position="574"/>
        <end position="596"/>
    </location>
</feature>
<gene>
    <name evidence="5" type="ORF">DEA37_0012922</name>
</gene>
<dbReference type="AlphaFoldDB" id="A0A5J4NTC5"/>
<keyword evidence="2 5" id="KW-0418">Kinase</keyword>
<evidence type="ECO:0000313" key="6">
    <source>
        <dbReference type="Proteomes" id="UP000324629"/>
    </source>
</evidence>
<evidence type="ECO:0000259" key="4">
    <source>
        <dbReference type="Pfam" id="PF25030"/>
    </source>
</evidence>
<evidence type="ECO:0000313" key="5">
    <source>
        <dbReference type="EMBL" id="KAA3678905.1"/>
    </source>
</evidence>
<protein>
    <recommendedName>
        <fullName evidence="1">non-specific serine/threonine protein kinase</fullName>
        <ecNumber evidence="1">2.7.11.1</ecNumber>
    </recommendedName>
</protein>
<dbReference type="Pfam" id="PF25030">
    <property type="entry name" value="M-HEAT_ATR"/>
    <property type="match status" value="1"/>
</dbReference>
<evidence type="ECO:0000256" key="3">
    <source>
        <dbReference type="SAM" id="MobiDB-lite"/>
    </source>
</evidence>
<comment type="caution">
    <text evidence="5">The sequence shown here is derived from an EMBL/GenBank/DDBJ whole genome shotgun (WGS) entry which is preliminary data.</text>
</comment>
<dbReference type="InterPro" id="IPR056802">
    <property type="entry name" value="ATR-like_M-HEAT"/>
</dbReference>
<reference evidence="5 6" key="1">
    <citation type="journal article" date="2019" name="Gigascience">
        <title>Whole-genome sequence of the oriental lung fluke Paragonimus westermani.</title>
        <authorList>
            <person name="Oey H."/>
            <person name="Zakrzewski M."/>
            <person name="Narain K."/>
            <person name="Devi K.R."/>
            <person name="Agatsuma T."/>
            <person name="Nawaratna S."/>
            <person name="Gobert G.N."/>
            <person name="Jones M.K."/>
            <person name="Ragan M.A."/>
            <person name="McManus D.P."/>
            <person name="Krause L."/>
        </authorList>
    </citation>
    <scope>NUCLEOTIDE SEQUENCE [LARGE SCALE GENOMIC DNA]</scope>
    <source>
        <strain evidence="5 6">IND2009</strain>
    </source>
</reference>
<dbReference type="EC" id="2.7.11.1" evidence="1"/>
<sequence>MFSDRLEVDALRELLPDLGATLVALVPYGSDQVADLFNYLFLEKKRSLRSLDHGAIDESQLRILLNTWLSALKHSSRSVRRFALTAELHDGAVIDSSECTNRLWGLSTLVGGLSTTLLPSFNRQIDPIHSCSELNGSAALTDHGHSGGTMTRSSSQLLGELISALLEGLTRDTDEHMRLLYAQWLGSLGAIDPSRLCQASLKTNTDGILTTVYVNDRRFSFHILCELAKIYLRAASPKQLDSTALAIQELLKLFQVPGVSKVIPPLYAQPPVGGAEKTKANESTEEGGLSFASGTDLWNLFPEHLCDLFTPLLTSRYAIEAFTDWRNVHYPLISGTDSDMTFEYWIRLWSGSLSAHITSPHAFSLFRFCEPVVKTDAAFARWILEPVALQVLLDNAQSGITQLPVSPPVSIFPLLFSRKLQTEVLAVLKEVAEAVDVDGGNPCSFDDLLLTTSLPEFTSPDQKSVNRRLWKTWYSLAVQTVFGLLDYLRRWVREHKPEAQSGKQSDPPAPDGAQQSSVSTVLPEAVKRVDEFLAGIPNVLQARASLRCGGLARALLHWELAYSEDKVAQESAFHTGSSLTARPTSTRLSDSATQKGGSRKDQRLIVSPGGLAALDGLLDTYALLRDTDGLAGVLAVCQLATDVGWASRTDPRTTQSGDVVDSSAVLMPHSLDRFSTLRALELENEGQLDMAAAAYEHSLASSELESTHVHSGKHDSTLSMEEQRLVLYSGLFRCELSDPARLHGLVERAGALIHRSQNGNRLKVHGENRQTSPWALRLNAYRSEAAWRLSDWDTLRETTNLDSRSSTWSVELGKLFLAINDK</sequence>
<proteinExistence type="predicted"/>
<keyword evidence="6" id="KW-1185">Reference proteome</keyword>
<dbReference type="Proteomes" id="UP000324629">
    <property type="component" value="Unassembled WGS sequence"/>
</dbReference>
<keyword evidence="2 5" id="KW-0808">Transferase</keyword>
<feature type="region of interest" description="Disordered" evidence="3">
    <location>
        <begin position="498"/>
        <end position="519"/>
    </location>
</feature>
<feature type="non-terminal residue" evidence="5">
    <location>
        <position position="822"/>
    </location>
</feature>
<dbReference type="EMBL" id="QNGE01000918">
    <property type="protein sequence ID" value="KAA3678905.1"/>
    <property type="molecule type" value="Genomic_DNA"/>
</dbReference>
<organism evidence="5 6">
    <name type="scientific">Paragonimus westermani</name>
    <dbReference type="NCBI Taxonomy" id="34504"/>
    <lineage>
        <taxon>Eukaryota</taxon>
        <taxon>Metazoa</taxon>
        <taxon>Spiralia</taxon>
        <taxon>Lophotrochozoa</taxon>
        <taxon>Platyhelminthes</taxon>
        <taxon>Trematoda</taxon>
        <taxon>Digenea</taxon>
        <taxon>Plagiorchiida</taxon>
        <taxon>Troglotremata</taxon>
        <taxon>Troglotrematidae</taxon>
        <taxon>Paragonimus</taxon>
    </lineage>
</organism>
<evidence type="ECO:0000256" key="1">
    <source>
        <dbReference type="ARBA" id="ARBA00012513"/>
    </source>
</evidence>
<accession>A0A5J4NTC5</accession>
<name>A0A5J4NTC5_9TREM</name>
<evidence type="ECO:0000256" key="2">
    <source>
        <dbReference type="ARBA" id="ARBA00022777"/>
    </source>
</evidence>